<dbReference type="CDD" id="cd00063">
    <property type="entry name" value="FN3"/>
    <property type="match status" value="4"/>
</dbReference>
<evidence type="ECO:0000256" key="2">
    <source>
        <dbReference type="SAM" id="MobiDB-lite"/>
    </source>
</evidence>
<protein>
    <recommendedName>
        <fullName evidence="3">Fibronectin type-III domain-containing protein</fullName>
    </recommendedName>
</protein>
<evidence type="ECO:0000313" key="5">
    <source>
        <dbReference type="Proteomes" id="UP000000758"/>
    </source>
</evidence>
<reference evidence="4 5" key="1">
    <citation type="journal article" date="2006" name="Proc. Natl. Acad. Sci. U.S.A.">
        <title>Genomic analysis of the uncultivated marine crenarchaeote Cenarchaeum symbiosum.</title>
        <authorList>
            <person name="Hallam S.J."/>
            <person name="Konstantinidis K.T."/>
            <person name="Putnam N."/>
            <person name="Schleper C."/>
            <person name="Watanabe Y."/>
            <person name="Sugahara J."/>
            <person name="Preston C."/>
            <person name="de la Torre J."/>
            <person name="Richardson P.M."/>
            <person name="DeLong E.F."/>
        </authorList>
    </citation>
    <scope>NUCLEOTIDE SEQUENCE [LARGE SCALE GENOMIC DNA]</scope>
    <source>
        <strain evidence="5">A</strain>
    </source>
</reference>
<feature type="domain" description="Fibronectin type-III" evidence="3">
    <location>
        <begin position="1"/>
        <end position="81"/>
    </location>
</feature>
<gene>
    <name evidence="4" type="ordered locus">CENSYa_1258</name>
</gene>
<name>A0RX14_CENSY</name>
<dbReference type="InterPro" id="IPR013783">
    <property type="entry name" value="Ig-like_fold"/>
</dbReference>
<keyword evidence="1" id="KW-0677">Repeat</keyword>
<feature type="compositionally biased region" description="Low complexity" evidence="2">
    <location>
        <begin position="368"/>
        <end position="378"/>
    </location>
</feature>
<dbReference type="InterPro" id="IPR036116">
    <property type="entry name" value="FN3_sf"/>
</dbReference>
<dbReference type="HOGENOM" id="CLU_538205_0_0_2"/>
<evidence type="ECO:0000313" key="4">
    <source>
        <dbReference type="EMBL" id="ABK77881.1"/>
    </source>
</evidence>
<feature type="domain" description="Fibronectin type-III" evidence="3">
    <location>
        <begin position="188"/>
        <end position="281"/>
    </location>
</feature>
<proteinExistence type="predicted"/>
<dbReference type="Gene3D" id="2.60.40.10">
    <property type="entry name" value="Immunoglobulins"/>
    <property type="match status" value="4"/>
</dbReference>
<organism evidence="4 5">
    <name type="scientific">Cenarchaeum symbiosum (strain A)</name>
    <dbReference type="NCBI Taxonomy" id="414004"/>
    <lineage>
        <taxon>Archaea</taxon>
        <taxon>Nitrososphaerota</taxon>
        <taxon>Candidatus Cenarchaeales</taxon>
        <taxon>Candidatus Cenarchaeaceae</taxon>
        <taxon>Candidatus Cenarchaeum</taxon>
    </lineage>
</organism>
<dbReference type="InterPro" id="IPR003961">
    <property type="entry name" value="FN3_dom"/>
</dbReference>
<evidence type="ECO:0000259" key="3">
    <source>
        <dbReference type="PROSITE" id="PS50853"/>
    </source>
</evidence>
<dbReference type="SUPFAM" id="SSF49265">
    <property type="entry name" value="Fibronectin type III"/>
    <property type="match status" value="3"/>
</dbReference>
<dbReference type="PATRIC" id="fig|414004.10.peg.1145"/>
<feature type="compositionally biased region" description="Basic and acidic residues" evidence="2">
    <location>
        <begin position="177"/>
        <end position="186"/>
    </location>
</feature>
<feature type="domain" description="Fibronectin type-III" evidence="3">
    <location>
        <begin position="292"/>
        <end position="382"/>
    </location>
</feature>
<feature type="region of interest" description="Disordered" evidence="2">
    <location>
        <begin position="177"/>
        <end position="197"/>
    </location>
</feature>
<evidence type="ECO:0000256" key="1">
    <source>
        <dbReference type="ARBA" id="ARBA00022737"/>
    </source>
</evidence>
<dbReference type="PANTHER" id="PTHR13817">
    <property type="entry name" value="TITIN"/>
    <property type="match status" value="1"/>
</dbReference>
<sequence length="506" mass="55992">MLHISWEEPTANDGPKATGYRIDYKTRDGDYTTLIDDNGQKTSYTHTALSSGETYSYKIYAKNQHGESRASNIVSEKPAGTQSPVKLTATGLSPTSARLDWFAPSDTVGLKIVSYSIERLTSNNVFLDAEKTGSSDTSSILNNLETDKEYRFRVFAHLTQGVSSPKSEPVVFTLTEDSGKNVERSPESPGSLQVTSSSHDQVSLTWNEPSNNGGTPITGYRIDVRSDGNYETIEADTGSTSRSYTHTDRVAETEYTYRVYAINKIGSGPPTTEVSVTTAAEPEEPVLAAPSSPRNLEASASSSDRIDLKWVEPADDGGARISEYRLEADSGDGFERISGGRSTTYAHMGLEQDTKYTYRVYATNSEGTSSPSVAASATTEEEEEPEDPLLRVPGFPDPDRDARYYVDRYENEPEYKAWFDSNFPEYAIEEIVGTPEELPEEEEPELTTESRLEYYNDRYSESVYKRWFDSYFGGRALEDVVPDEPSFGTCGEGTELTDGICQIIIE</sequence>
<accession>A0RX14</accession>
<feature type="region of interest" description="Disordered" evidence="2">
    <location>
        <begin position="365"/>
        <end position="396"/>
    </location>
</feature>
<dbReference type="InterPro" id="IPR050964">
    <property type="entry name" value="Striated_Muscle_Regulatory"/>
</dbReference>
<dbReference type="EMBL" id="DP000238">
    <property type="protein sequence ID" value="ABK77881.1"/>
    <property type="molecule type" value="Genomic_DNA"/>
</dbReference>
<dbReference type="PRINTS" id="PR00014">
    <property type="entry name" value="FNTYPEIII"/>
</dbReference>
<dbReference type="Pfam" id="PF00041">
    <property type="entry name" value="fn3"/>
    <property type="match status" value="4"/>
</dbReference>
<keyword evidence="5" id="KW-1185">Reference proteome</keyword>
<dbReference type="EnsemblBacteria" id="ABK77881">
    <property type="protein sequence ID" value="ABK77881"/>
    <property type="gene ID" value="CENSYa_1258"/>
</dbReference>
<dbReference type="STRING" id="414004.CENSYa_1258"/>
<dbReference type="KEGG" id="csy:CENSYa_1258"/>
<dbReference type="PROSITE" id="PS50853">
    <property type="entry name" value="FN3"/>
    <property type="match status" value="4"/>
</dbReference>
<dbReference type="PANTHER" id="PTHR13817:SF166">
    <property type="entry name" value="NEURONAL IGCAM-RELATED"/>
    <property type="match status" value="1"/>
</dbReference>
<dbReference type="Proteomes" id="UP000000758">
    <property type="component" value="Chromosome"/>
</dbReference>
<feature type="domain" description="Fibronectin type-III" evidence="3">
    <location>
        <begin position="83"/>
        <end position="178"/>
    </location>
</feature>
<feature type="compositionally biased region" description="Polar residues" evidence="2">
    <location>
        <begin position="188"/>
        <end position="197"/>
    </location>
</feature>
<dbReference type="SMART" id="SM00060">
    <property type="entry name" value="FN3"/>
    <property type="match status" value="4"/>
</dbReference>
<dbReference type="AlphaFoldDB" id="A0RX14"/>